<evidence type="ECO:0000313" key="3">
    <source>
        <dbReference type="Proteomes" id="UP001233172"/>
    </source>
</evidence>
<comment type="caution">
    <text evidence="2">The sequence shown here is derived from an EMBL/GenBank/DDBJ whole genome shotgun (WGS) entry which is preliminary data.</text>
</comment>
<dbReference type="AlphaFoldDB" id="A0AAD8AQM2"/>
<sequence length="98" mass="10539">MSQENAPAIRTPRRAGLSPLPMVRNDDHLSRPGTALGDGIVTDCGCRFVKGALGEDARPLTCSGSFYVIIVPTQHEIQWASFVAVLSGFLNLNLKPCD</sequence>
<organism evidence="2 3">
    <name type="scientific">Biomphalaria pfeifferi</name>
    <name type="common">Bloodfluke planorb</name>
    <name type="synonym">Freshwater snail</name>
    <dbReference type="NCBI Taxonomy" id="112525"/>
    <lineage>
        <taxon>Eukaryota</taxon>
        <taxon>Metazoa</taxon>
        <taxon>Spiralia</taxon>
        <taxon>Lophotrochozoa</taxon>
        <taxon>Mollusca</taxon>
        <taxon>Gastropoda</taxon>
        <taxon>Heterobranchia</taxon>
        <taxon>Euthyneura</taxon>
        <taxon>Panpulmonata</taxon>
        <taxon>Hygrophila</taxon>
        <taxon>Lymnaeoidea</taxon>
        <taxon>Planorbidae</taxon>
        <taxon>Biomphalaria</taxon>
    </lineage>
</organism>
<gene>
    <name evidence="2" type="ORF">Bpfe_030814</name>
</gene>
<feature type="region of interest" description="Disordered" evidence="1">
    <location>
        <begin position="1"/>
        <end position="25"/>
    </location>
</feature>
<reference evidence="2" key="1">
    <citation type="journal article" date="2023" name="PLoS Negl. Trop. Dis.">
        <title>A genome sequence for Biomphalaria pfeifferi, the major vector snail for the human-infecting parasite Schistosoma mansoni.</title>
        <authorList>
            <person name="Bu L."/>
            <person name="Lu L."/>
            <person name="Laidemitt M.R."/>
            <person name="Zhang S.M."/>
            <person name="Mutuku M."/>
            <person name="Mkoji G."/>
            <person name="Steinauer M."/>
            <person name="Loker E.S."/>
        </authorList>
    </citation>
    <scope>NUCLEOTIDE SEQUENCE</scope>
    <source>
        <strain evidence="2">KasaAsao</strain>
    </source>
</reference>
<accession>A0AAD8AQM2</accession>
<evidence type="ECO:0000256" key="1">
    <source>
        <dbReference type="SAM" id="MobiDB-lite"/>
    </source>
</evidence>
<evidence type="ECO:0000313" key="2">
    <source>
        <dbReference type="EMBL" id="KAK0039759.1"/>
    </source>
</evidence>
<reference evidence="2" key="2">
    <citation type="submission" date="2023-04" db="EMBL/GenBank/DDBJ databases">
        <authorList>
            <person name="Bu L."/>
            <person name="Lu L."/>
            <person name="Laidemitt M.R."/>
            <person name="Zhang S.M."/>
            <person name="Mutuku M."/>
            <person name="Mkoji G."/>
            <person name="Steinauer M."/>
            <person name="Loker E.S."/>
        </authorList>
    </citation>
    <scope>NUCLEOTIDE SEQUENCE</scope>
    <source>
        <strain evidence="2">KasaAsao</strain>
        <tissue evidence="2">Whole Snail</tissue>
    </source>
</reference>
<dbReference type="EMBL" id="JASAOG010000405">
    <property type="protein sequence ID" value="KAK0039759.1"/>
    <property type="molecule type" value="Genomic_DNA"/>
</dbReference>
<proteinExistence type="predicted"/>
<dbReference type="Proteomes" id="UP001233172">
    <property type="component" value="Unassembled WGS sequence"/>
</dbReference>
<keyword evidence="3" id="KW-1185">Reference proteome</keyword>
<name>A0AAD8AQM2_BIOPF</name>
<protein>
    <submittedName>
        <fullName evidence="2">Uncharacterized protein</fullName>
    </submittedName>
</protein>